<dbReference type="EMBL" id="GGFL01008270">
    <property type="protein sequence ID" value="MBW72448.1"/>
    <property type="molecule type" value="Transcribed_RNA"/>
</dbReference>
<organism evidence="1">
    <name type="scientific">Anopheles darlingi</name>
    <name type="common">Mosquito</name>
    <dbReference type="NCBI Taxonomy" id="43151"/>
    <lineage>
        <taxon>Eukaryota</taxon>
        <taxon>Metazoa</taxon>
        <taxon>Ecdysozoa</taxon>
        <taxon>Arthropoda</taxon>
        <taxon>Hexapoda</taxon>
        <taxon>Insecta</taxon>
        <taxon>Pterygota</taxon>
        <taxon>Neoptera</taxon>
        <taxon>Endopterygota</taxon>
        <taxon>Diptera</taxon>
        <taxon>Nematocera</taxon>
        <taxon>Culicoidea</taxon>
        <taxon>Culicidae</taxon>
        <taxon>Anophelinae</taxon>
        <taxon>Anopheles</taxon>
    </lineage>
</organism>
<name>A0A2M4D5S5_ANODA</name>
<evidence type="ECO:0000313" key="1">
    <source>
        <dbReference type="EMBL" id="MBW72448.1"/>
    </source>
</evidence>
<accession>A0A2M4D5S5</accession>
<proteinExistence type="predicted"/>
<dbReference type="AlphaFoldDB" id="A0A2M4D5S5"/>
<reference evidence="1" key="1">
    <citation type="submission" date="2018-01" db="EMBL/GenBank/DDBJ databases">
        <title>An insight into the sialome of Amazonian anophelines.</title>
        <authorList>
            <person name="Ribeiro J.M."/>
            <person name="Scarpassa V."/>
            <person name="Calvo E."/>
        </authorList>
    </citation>
    <scope>NUCLEOTIDE SEQUENCE</scope>
</reference>
<protein>
    <submittedName>
        <fullName evidence="1">Putative secreted protein</fullName>
    </submittedName>
</protein>
<sequence length="69" mass="8369">MCMRRMVVSVWCVHRCRCDAARWSRFGSECVRTHENGVCEFVYNRFGFRFRFFDHHRRTICPVICPAHV</sequence>